<evidence type="ECO:0000256" key="6">
    <source>
        <dbReference type="ARBA" id="ARBA00023098"/>
    </source>
</evidence>
<dbReference type="EMBL" id="MU864931">
    <property type="protein sequence ID" value="KAK4466497.1"/>
    <property type="molecule type" value="Genomic_DNA"/>
</dbReference>
<evidence type="ECO:0000256" key="1">
    <source>
        <dbReference type="ARBA" id="ARBA00010101"/>
    </source>
</evidence>
<dbReference type="PANTHER" id="PTHR10739:SF13">
    <property type="entry name" value="CHOLINE-PHOSPHATE CYTIDYLYLTRANSFERASE"/>
    <property type="match status" value="1"/>
</dbReference>
<keyword evidence="7" id="KW-0594">Phospholipid biosynthesis</keyword>
<dbReference type="InterPro" id="IPR004821">
    <property type="entry name" value="Cyt_trans-like"/>
</dbReference>
<feature type="compositionally biased region" description="Low complexity" evidence="12">
    <location>
        <begin position="111"/>
        <end position="128"/>
    </location>
</feature>
<keyword evidence="15" id="KW-1185">Reference proteome</keyword>
<dbReference type="Pfam" id="PF01467">
    <property type="entry name" value="CTP_transf_like"/>
    <property type="match status" value="1"/>
</dbReference>
<evidence type="ECO:0000256" key="3">
    <source>
        <dbReference type="ARBA" id="ARBA00022553"/>
    </source>
</evidence>
<dbReference type="Proteomes" id="UP001321749">
    <property type="component" value="Unassembled WGS sequence"/>
</dbReference>
<feature type="compositionally biased region" description="Polar residues" evidence="12">
    <location>
        <begin position="18"/>
        <end position="34"/>
    </location>
</feature>
<dbReference type="PANTHER" id="PTHR10739">
    <property type="entry name" value="CYTIDYLYLTRANSFERASE"/>
    <property type="match status" value="1"/>
</dbReference>
<name>A0AAV9I0G5_9PEZI</name>
<feature type="compositionally biased region" description="Basic and acidic residues" evidence="12">
    <location>
        <begin position="436"/>
        <end position="446"/>
    </location>
</feature>
<gene>
    <name evidence="14" type="ORF">QBC42DRAFT_74711</name>
</gene>
<dbReference type="Gene3D" id="3.40.50.620">
    <property type="entry name" value="HUPs"/>
    <property type="match status" value="1"/>
</dbReference>
<keyword evidence="6" id="KW-0443">Lipid metabolism</keyword>
<dbReference type="InterPro" id="IPR045049">
    <property type="entry name" value="Pcy1-like"/>
</dbReference>
<keyword evidence="3" id="KW-0597">Phosphoprotein</keyword>
<dbReference type="FunFam" id="3.40.50.620:FF:000147">
    <property type="entry name" value="Cholinephosphate cytidylyltransferase"/>
    <property type="match status" value="1"/>
</dbReference>
<feature type="compositionally biased region" description="Basic and acidic residues" evidence="12">
    <location>
        <begin position="480"/>
        <end position="489"/>
    </location>
</feature>
<feature type="compositionally biased region" description="Acidic residues" evidence="12">
    <location>
        <begin position="447"/>
        <end position="457"/>
    </location>
</feature>
<dbReference type="EC" id="2.7.7.15" evidence="9"/>
<evidence type="ECO:0000256" key="10">
    <source>
        <dbReference type="ARBA" id="ARBA00076205"/>
    </source>
</evidence>
<dbReference type="NCBIfam" id="TIGR00125">
    <property type="entry name" value="cyt_tran_rel"/>
    <property type="match status" value="1"/>
</dbReference>
<dbReference type="CDD" id="cd02174">
    <property type="entry name" value="CCT"/>
    <property type="match status" value="1"/>
</dbReference>
<keyword evidence="2" id="KW-0444">Lipid biosynthesis</keyword>
<keyword evidence="5 14" id="KW-0548">Nucleotidyltransferase</keyword>
<comment type="caution">
    <text evidence="14">The sequence shown here is derived from an EMBL/GenBank/DDBJ whole genome shotgun (WGS) entry which is preliminary data.</text>
</comment>
<evidence type="ECO:0000256" key="12">
    <source>
        <dbReference type="SAM" id="MobiDB-lite"/>
    </source>
</evidence>
<evidence type="ECO:0000259" key="13">
    <source>
        <dbReference type="Pfam" id="PF01467"/>
    </source>
</evidence>
<evidence type="ECO:0000313" key="15">
    <source>
        <dbReference type="Proteomes" id="UP001321749"/>
    </source>
</evidence>
<protein>
    <recommendedName>
        <fullName evidence="9">choline-phosphate cytidylyltransferase</fullName>
        <ecNumber evidence="9">2.7.7.15</ecNumber>
    </recommendedName>
    <alternativeName>
        <fullName evidence="10">CTP:phosphocholine cytidylyltransferase</fullName>
    </alternativeName>
    <alternativeName>
        <fullName evidence="11">Phosphorylcholine transferase</fullName>
    </alternativeName>
</protein>
<feature type="region of interest" description="Disordered" evidence="12">
    <location>
        <begin position="432"/>
        <end position="489"/>
    </location>
</feature>
<evidence type="ECO:0000256" key="7">
    <source>
        <dbReference type="ARBA" id="ARBA00023209"/>
    </source>
</evidence>
<proteinExistence type="inferred from homology"/>
<dbReference type="AlphaFoldDB" id="A0AAV9I0G5"/>
<reference evidence="14" key="2">
    <citation type="submission" date="2023-06" db="EMBL/GenBank/DDBJ databases">
        <authorList>
            <consortium name="Lawrence Berkeley National Laboratory"/>
            <person name="Mondo S.J."/>
            <person name="Hensen N."/>
            <person name="Bonometti L."/>
            <person name="Westerberg I."/>
            <person name="Brannstrom I.O."/>
            <person name="Guillou S."/>
            <person name="Cros-Aarteil S."/>
            <person name="Calhoun S."/>
            <person name="Haridas S."/>
            <person name="Kuo A."/>
            <person name="Pangilinan J."/>
            <person name="Riley R."/>
            <person name="Labutti K."/>
            <person name="Andreopoulos B."/>
            <person name="Lipzen A."/>
            <person name="Chen C."/>
            <person name="Yanf M."/>
            <person name="Daum C."/>
            <person name="Ng V."/>
            <person name="Clum A."/>
            <person name="Steindorff A."/>
            <person name="Ohm R."/>
            <person name="Martin F."/>
            <person name="Silar P."/>
            <person name="Natvig D."/>
            <person name="Lalanne C."/>
            <person name="Gautier V."/>
            <person name="Ament-Velasquez S.L."/>
            <person name="Kruys A."/>
            <person name="Hutchinson M.I."/>
            <person name="Powell A.J."/>
            <person name="Barry K."/>
            <person name="Miller A.N."/>
            <person name="Grigoriev I.V."/>
            <person name="Debuchy R."/>
            <person name="Gladieux P."/>
            <person name="Thoren M.H."/>
            <person name="Johannesson H."/>
        </authorList>
    </citation>
    <scope>NUCLEOTIDE SEQUENCE</scope>
    <source>
        <strain evidence="14">PSN324</strain>
    </source>
</reference>
<dbReference type="SUPFAM" id="SSF52374">
    <property type="entry name" value="Nucleotidylyl transferase"/>
    <property type="match status" value="1"/>
</dbReference>
<evidence type="ECO:0000256" key="5">
    <source>
        <dbReference type="ARBA" id="ARBA00022695"/>
    </source>
</evidence>
<evidence type="ECO:0000256" key="9">
    <source>
        <dbReference type="ARBA" id="ARBA00026101"/>
    </source>
</evidence>
<evidence type="ECO:0000256" key="11">
    <source>
        <dbReference type="ARBA" id="ARBA00080967"/>
    </source>
</evidence>
<dbReference type="InterPro" id="IPR041723">
    <property type="entry name" value="CCT"/>
</dbReference>
<keyword evidence="8" id="KW-1208">Phospholipid metabolism</keyword>
<evidence type="ECO:0000256" key="4">
    <source>
        <dbReference type="ARBA" id="ARBA00022679"/>
    </source>
</evidence>
<evidence type="ECO:0000256" key="2">
    <source>
        <dbReference type="ARBA" id="ARBA00022516"/>
    </source>
</evidence>
<dbReference type="GO" id="GO:0031210">
    <property type="term" value="F:phosphatidylcholine binding"/>
    <property type="evidence" value="ECO:0007669"/>
    <property type="project" value="TreeGrafter"/>
</dbReference>
<comment type="similarity">
    <text evidence="1">Belongs to the cytidylyltransferase family.</text>
</comment>
<evidence type="ECO:0000256" key="8">
    <source>
        <dbReference type="ARBA" id="ARBA00023264"/>
    </source>
</evidence>
<keyword evidence="4" id="KW-0808">Transferase</keyword>
<feature type="region of interest" description="Disordered" evidence="12">
    <location>
        <begin position="1"/>
        <end position="151"/>
    </location>
</feature>
<evidence type="ECO:0000313" key="14">
    <source>
        <dbReference type="EMBL" id="KAK4466497.1"/>
    </source>
</evidence>
<feature type="compositionally biased region" description="Polar residues" evidence="12">
    <location>
        <begin position="349"/>
        <end position="358"/>
    </location>
</feature>
<dbReference type="InterPro" id="IPR014729">
    <property type="entry name" value="Rossmann-like_a/b/a_fold"/>
</dbReference>
<organism evidence="14 15">
    <name type="scientific">Cladorrhinum samala</name>
    <dbReference type="NCBI Taxonomy" id="585594"/>
    <lineage>
        <taxon>Eukaryota</taxon>
        <taxon>Fungi</taxon>
        <taxon>Dikarya</taxon>
        <taxon>Ascomycota</taxon>
        <taxon>Pezizomycotina</taxon>
        <taxon>Sordariomycetes</taxon>
        <taxon>Sordariomycetidae</taxon>
        <taxon>Sordariales</taxon>
        <taxon>Podosporaceae</taxon>
        <taxon>Cladorrhinum</taxon>
    </lineage>
</organism>
<dbReference type="GO" id="GO:0004105">
    <property type="term" value="F:choline-phosphate cytidylyltransferase activity"/>
    <property type="evidence" value="ECO:0007669"/>
    <property type="project" value="UniProtKB-EC"/>
</dbReference>
<feature type="compositionally biased region" description="Low complexity" evidence="12">
    <location>
        <begin position="465"/>
        <end position="478"/>
    </location>
</feature>
<feature type="domain" description="Cytidyltransferase-like" evidence="13">
    <location>
        <begin position="157"/>
        <end position="284"/>
    </location>
</feature>
<dbReference type="GO" id="GO:0005635">
    <property type="term" value="C:nuclear envelope"/>
    <property type="evidence" value="ECO:0007669"/>
    <property type="project" value="TreeGrafter"/>
</dbReference>
<feature type="region of interest" description="Disordered" evidence="12">
    <location>
        <begin position="349"/>
        <end position="409"/>
    </location>
</feature>
<accession>A0AAV9I0G5</accession>
<reference evidence="14" key="1">
    <citation type="journal article" date="2023" name="Mol. Phylogenet. Evol.">
        <title>Genome-scale phylogeny and comparative genomics of the fungal order Sordariales.</title>
        <authorList>
            <person name="Hensen N."/>
            <person name="Bonometti L."/>
            <person name="Westerberg I."/>
            <person name="Brannstrom I.O."/>
            <person name="Guillou S."/>
            <person name="Cros-Aarteil S."/>
            <person name="Calhoun S."/>
            <person name="Haridas S."/>
            <person name="Kuo A."/>
            <person name="Mondo S."/>
            <person name="Pangilinan J."/>
            <person name="Riley R."/>
            <person name="LaButti K."/>
            <person name="Andreopoulos B."/>
            <person name="Lipzen A."/>
            <person name="Chen C."/>
            <person name="Yan M."/>
            <person name="Daum C."/>
            <person name="Ng V."/>
            <person name="Clum A."/>
            <person name="Steindorff A."/>
            <person name="Ohm R.A."/>
            <person name="Martin F."/>
            <person name="Silar P."/>
            <person name="Natvig D.O."/>
            <person name="Lalanne C."/>
            <person name="Gautier V."/>
            <person name="Ament-Velasquez S.L."/>
            <person name="Kruys A."/>
            <person name="Hutchinson M.I."/>
            <person name="Powell A.J."/>
            <person name="Barry K."/>
            <person name="Miller A.N."/>
            <person name="Grigoriev I.V."/>
            <person name="Debuchy R."/>
            <person name="Gladieux P."/>
            <person name="Hiltunen Thoren M."/>
            <person name="Johannesson H."/>
        </authorList>
    </citation>
    <scope>NUCLEOTIDE SEQUENCE</scope>
    <source>
        <strain evidence="14">PSN324</strain>
    </source>
</reference>
<feature type="compositionally biased region" description="Low complexity" evidence="12">
    <location>
        <begin position="386"/>
        <end position="396"/>
    </location>
</feature>
<sequence length="489" mass="52809">MPSHNSLPANGGKRKRNNTQATVNVEMDQNQIVQDESRDASAEEGDTTAAESQAPAGGHPPNKRQRGANIEQQHPAAAGSASAVDPGEPSDTTEASVDIAERVTRKGSRKSAAAAAEGSGNGESTAESMAPPPIGKLTHPVGYKTNPPPTGRPVRIYADGVFDLFHLGHMRQLEQAKKAFPDVYLIVGVTGDEETHKRKGLTVLSGKERAETVRHCKWVDNVIENCPWIVTPEFLEEHKIDYVAHDDIPYGADEGDDIYAPIKAAGKFLVTQRTEGVSTTGIITKIVRDYEKYIARQFKRGTSRQELNVSWLKKNELDLKRHVQDLRDNIRSNWATTGQELSRELKQFWPSSRPQSPARQHPPSGTIGTSNHSGDHVPQPSSPLGNNSNNASSSASYFPPRSPTSAASNVNDFVTGYTIGLIGGVRSWMTNKSRRPAREDGSRPVSDDGDEDSEDGDSGAGSGRSSGQAQGRSSSQSQKTEAKVHPASL</sequence>